<dbReference type="RefSeq" id="WP_345457131.1">
    <property type="nucleotide sequence ID" value="NZ_BAABRV010000011.1"/>
</dbReference>
<proteinExistence type="predicted"/>
<dbReference type="Pfam" id="PF00534">
    <property type="entry name" value="Glycos_transf_1"/>
    <property type="match status" value="1"/>
</dbReference>
<dbReference type="PANTHER" id="PTHR45947">
    <property type="entry name" value="SULFOQUINOVOSYL TRANSFERASE SQD2"/>
    <property type="match status" value="1"/>
</dbReference>
<dbReference type="Gene3D" id="3.40.50.2000">
    <property type="entry name" value="Glycogen Phosphorylase B"/>
    <property type="match status" value="2"/>
</dbReference>
<evidence type="ECO:0000259" key="1">
    <source>
        <dbReference type="Pfam" id="PF00534"/>
    </source>
</evidence>
<keyword evidence="3" id="KW-1185">Reference proteome</keyword>
<comment type="caution">
    <text evidence="2">The sequence shown here is derived from an EMBL/GenBank/DDBJ whole genome shotgun (WGS) entry which is preliminary data.</text>
</comment>
<name>A0ABP9XJS8_9DEIO</name>
<evidence type="ECO:0000313" key="2">
    <source>
        <dbReference type="EMBL" id="GAA5534866.1"/>
    </source>
</evidence>
<accession>A0ABP9XJS8</accession>
<dbReference type="PANTHER" id="PTHR45947:SF3">
    <property type="entry name" value="SULFOQUINOVOSYL TRANSFERASE SQD2"/>
    <property type="match status" value="1"/>
</dbReference>
<reference evidence="2 3" key="1">
    <citation type="submission" date="2024-02" db="EMBL/GenBank/DDBJ databases">
        <title>Deinococcus aluminii NBRC 112889.</title>
        <authorList>
            <person name="Ichikawa N."/>
            <person name="Katano-Makiyama Y."/>
            <person name="Hidaka K."/>
        </authorList>
    </citation>
    <scope>NUCLEOTIDE SEQUENCE [LARGE SCALE GENOMIC DNA]</scope>
    <source>
        <strain evidence="2 3">NBRC 112889</strain>
    </source>
</reference>
<protein>
    <recommendedName>
        <fullName evidence="1">Glycosyl transferase family 1 domain-containing protein</fullName>
    </recommendedName>
</protein>
<dbReference type="Proteomes" id="UP001404956">
    <property type="component" value="Unassembled WGS sequence"/>
</dbReference>
<dbReference type="EMBL" id="BAABRV010000011">
    <property type="protein sequence ID" value="GAA5534866.1"/>
    <property type="molecule type" value="Genomic_DNA"/>
</dbReference>
<feature type="domain" description="Glycosyl transferase family 1" evidence="1">
    <location>
        <begin position="196"/>
        <end position="333"/>
    </location>
</feature>
<dbReference type="SUPFAM" id="SSF53756">
    <property type="entry name" value="UDP-Glycosyltransferase/glycogen phosphorylase"/>
    <property type="match status" value="1"/>
</dbReference>
<organism evidence="2 3">
    <name type="scientific">Deinococcus aluminii</name>
    <dbReference type="NCBI Taxonomy" id="1656885"/>
    <lineage>
        <taxon>Bacteria</taxon>
        <taxon>Thermotogati</taxon>
        <taxon>Deinococcota</taxon>
        <taxon>Deinococci</taxon>
        <taxon>Deinococcales</taxon>
        <taxon>Deinococcaceae</taxon>
        <taxon>Deinococcus</taxon>
    </lineage>
</organism>
<dbReference type="InterPro" id="IPR001296">
    <property type="entry name" value="Glyco_trans_1"/>
</dbReference>
<sequence>MKTAFVHEWLTGGFVGSEKVLAEMWAVRPGSPIYTLVHNPGDFAGTPLEHAEIYTSAIQHWPRGVQNYRTYLPFMPYQIEQFDLTPYDTVISSSHAVAKGVLVGAGQLHISYIHSPIRYAWDLYQQYLREANLTRGVKATLAKMVLHYIRIWDNSTANRVDVFLANSEYVAKRVWRTYRRPARVLYPPVEVARFDHTRPREDFYLAMSRFVPYKKIDLIVETFTRLDKPLVVIGSGPDFEKVKALAGPNVQLLGRQSDEVVADLMGRCKAFVFAADEDFGIVPVEAQAAGAPVIAYGKGGSLETVVPDRTGVFFGQQSVESLTRAVGLFEERQHLFDAGTIRRHAEQFRPERFRAQFAAILQTAEQAKASGHDPERAVLALPLERI</sequence>
<gene>
    <name evidence="2" type="ORF">Dalu01_03281</name>
</gene>
<evidence type="ECO:0000313" key="3">
    <source>
        <dbReference type="Proteomes" id="UP001404956"/>
    </source>
</evidence>
<dbReference type="InterPro" id="IPR050194">
    <property type="entry name" value="Glycosyltransferase_grp1"/>
</dbReference>